<proteinExistence type="predicted"/>
<evidence type="ECO:0000313" key="3">
    <source>
        <dbReference type="Proteomes" id="UP000693689"/>
    </source>
</evidence>
<evidence type="ECO:0000256" key="1">
    <source>
        <dbReference type="SAM" id="Phobius"/>
    </source>
</evidence>
<evidence type="ECO:0000313" key="2">
    <source>
        <dbReference type="EMBL" id="QQO97060.1"/>
    </source>
</evidence>
<protein>
    <submittedName>
        <fullName evidence="2">Uncharacterized protein</fullName>
    </submittedName>
</protein>
<feature type="transmembrane region" description="Helical" evidence="1">
    <location>
        <begin position="13"/>
        <end position="31"/>
    </location>
</feature>
<reference evidence="2 3" key="1">
    <citation type="submission" date="2020-07" db="EMBL/GenBank/DDBJ databases">
        <title>Highly diverse flavobacterial phages as mortality factor during North Sea spring blooms.</title>
        <authorList>
            <person name="Bartlau N."/>
            <person name="Wichels A."/>
            <person name="Krohne G."/>
            <person name="Adriaenssens E.M."/>
            <person name="Heins A."/>
            <person name="Fuchs B.M."/>
            <person name="Amann R."/>
            <person name="Moraru C."/>
        </authorList>
    </citation>
    <scope>NUCLEOTIDE SEQUENCE [LARGE SCALE GENOMIC DNA]</scope>
</reference>
<gene>
    <name evidence="2" type="ORF">Nekkels1_57</name>
</gene>
<sequence>MFKEGGESGVLEFMIKTILPSLAGVCIGVAVKVKKSKVTILSAIMSLVIGVLTACVCSDLVHESFSKKTASLIIAIIAIISEKVFHWLIFDFDFAPIGNIIVERIKKFFR</sequence>
<keyword evidence="1" id="KW-0812">Transmembrane</keyword>
<dbReference type="EMBL" id="MT732443">
    <property type="protein sequence ID" value="QQO97060.1"/>
    <property type="molecule type" value="Genomic_DNA"/>
</dbReference>
<feature type="transmembrane region" description="Helical" evidence="1">
    <location>
        <begin position="38"/>
        <end position="61"/>
    </location>
</feature>
<keyword evidence="1" id="KW-1133">Transmembrane helix</keyword>
<feature type="transmembrane region" description="Helical" evidence="1">
    <location>
        <begin position="73"/>
        <end position="102"/>
    </location>
</feature>
<keyword evidence="3" id="KW-1185">Reference proteome</keyword>
<accession>A0A8E4UXJ4</accession>
<name>A0A8E4UXJ4_9CAUD</name>
<organism evidence="2 3">
    <name type="scientific">Cellulophaga phage Nekkels_1</name>
    <dbReference type="NCBI Taxonomy" id="2745692"/>
    <lineage>
        <taxon>Viruses</taxon>
        <taxon>Duplodnaviria</taxon>
        <taxon>Heunggongvirae</taxon>
        <taxon>Uroviricota</taxon>
        <taxon>Caudoviricetes</taxon>
        <taxon>Assiduviridae</taxon>
        <taxon>Nekkelsvirus</taxon>
        <taxon>Nekkelsvirus Nekkels</taxon>
    </lineage>
</organism>
<dbReference type="Proteomes" id="UP000693689">
    <property type="component" value="Segment"/>
</dbReference>
<keyword evidence="1" id="KW-0472">Membrane</keyword>